<evidence type="ECO:0000256" key="2">
    <source>
        <dbReference type="ARBA" id="ARBA00022840"/>
    </source>
</evidence>
<dbReference type="Proteomes" id="UP000195221">
    <property type="component" value="Unassembled WGS sequence"/>
</dbReference>
<dbReference type="GO" id="GO:0005524">
    <property type="term" value="F:ATP binding"/>
    <property type="evidence" value="ECO:0007669"/>
    <property type="project" value="UniProtKB-KW"/>
</dbReference>
<dbReference type="SUPFAM" id="SSF52540">
    <property type="entry name" value="P-loop containing nucleoside triphosphate hydrolases"/>
    <property type="match status" value="1"/>
</dbReference>
<dbReference type="AlphaFoldDB" id="A0A242MVE8"/>
<feature type="domain" description="Zeta toxin" evidence="3">
    <location>
        <begin position="35"/>
        <end position="220"/>
    </location>
</feature>
<dbReference type="Pfam" id="PF06414">
    <property type="entry name" value="Zeta_toxin"/>
    <property type="match status" value="1"/>
</dbReference>
<evidence type="ECO:0000313" key="4">
    <source>
        <dbReference type="EMBL" id="OTP75411.1"/>
    </source>
</evidence>
<organism evidence="4 5">
    <name type="scientific">Caballeronia sordidicola</name>
    <name type="common">Burkholderia sordidicola</name>
    <dbReference type="NCBI Taxonomy" id="196367"/>
    <lineage>
        <taxon>Bacteria</taxon>
        <taxon>Pseudomonadati</taxon>
        <taxon>Pseudomonadota</taxon>
        <taxon>Betaproteobacteria</taxon>
        <taxon>Burkholderiales</taxon>
        <taxon>Burkholderiaceae</taxon>
        <taxon>Caballeronia</taxon>
    </lineage>
</organism>
<gene>
    <name evidence="4" type="ORF">PAMC26577_13380</name>
</gene>
<keyword evidence="2" id="KW-0067">ATP-binding</keyword>
<dbReference type="InterPro" id="IPR027417">
    <property type="entry name" value="P-loop_NTPase"/>
</dbReference>
<comment type="caution">
    <text evidence="4">The sequence shown here is derived from an EMBL/GenBank/DDBJ whole genome shotgun (WGS) entry which is preliminary data.</text>
</comment>
<name>A0A242MVE8_CABSO</name>
<keyword evidence="1" id="KW-0547">Nucleotide-binding</keyword>
<dbReference type="InterPro" id="IPR010488">
    <property type="entry name" value="Zeta_toxin_domain"/>
</dbReference>
<proteinExistence type="predicted"/>
<accession>A0A242MVE8</accession>
<protein>
    <submittedName>
        <fullName evidence="4">Zeta toxin</fullName>
    </submittedName>
</protein>
<dbReference type="EMBL" id="NBTZ01000050">
    <property type="protein sequence ID" value="OTP75411.1"/>
    <property type="molecule type" value="Genomic_DNA"/>
</dbReference>
<reference evidence="4 5" key="1">
    <citation type="submission" date="2017-03" db="EMBL/GenBank/DDBJ databases">
        <title>Genome analysis of strain PAMC 26577.</title>
        <authorList>
            <person name="Oh H.-M."/>
            <person name="Yang J.-A."/>
        </authorList>
    </citation>
    <scope>NUCLEOTIDE SEQUENCE [LARGE SCALE GENOMIC DNA]</scope>
    <source>
        <strain evidence="4 5">PAMC 26577</strain>
    </source>
</reference>
<evidence type="ECO:0000313" key="5">
    <source>
        <dbReference type="Proteomes" id="UP000195221"/>
    </source>
</evidence>
<evidence type="ECO:0000259" key="3">
    <source>
        <dbReference type="Pfam" id="PF06414"/>
    </source>
</evidence>
<sequence>MGLNPEQYRLSEADHEAIFKIYIEPQVFALATAVDRPVAVIFGGQPGAGKSRAVDDALDEFNVKGGAVQIIGDDLRGYHPAYAALLTTDDKTAAFYTDRDTGKWVEKCIARAKEQRSNVVIEGTMRSGDIVAATMADFRDAGYEIDARALAVNFRLSEQGILQRYENQKADRGTGRMTTAKAHQDAYDGMPHTIELVEREKLADRLTIYRRGGEAIYANELHIGQWKNPPLAKAALDAERDRRMTLQERRDYATGFDRLVELQSRPGRNATDAERETLSALREAAHNSLKAEVFRRFAGKDVLAVYPELAGAYEADAAITNRLQTYRGTPEQRAEIAAQGREFIASRIERGLAPPATSKVKTVSRDNDHDR</sequence>
<evidence type="ECO:0000256" key="1">
    <source>
        <dbReference type="ARBA" id="ARBA00022741"/>
    </source>
</evidence>
<dbReference type="GO" id="GO:0016301">
    <property type="term" value="F:kinase activity"/>
    <property type="evidence" value="ECO:0007669"/>
    <property type="project" value="InterPro"/>
</dbReference>
<dbReference type="Gene3D" id="3.40.50.300">
    <property type="entry name" value="P-loop containing nucleotide triphosphate hydrolases"/>
    <property type="match status" value="1"/>
</dbReference>